<dbReference type="Gene3D" id="2.60.40.10">
    <property type="entry name" value="Immunoglobulins"/>
    <property type="match status" value="1"/>
</dbReference>
<dbReference type="EMBL" id="CAVLEF010000006">
    <property type="protein sequence ID" value="CAK1544892.1"/>
    <property type="molecule type" value="Genomic_DNA"/>
</dbReference>
<dbReference type="SUPFAM" id="SSF49265">
    <property type="entry name" value="Fibronectin type III"/>
    <property type="match status" value="1"/>
</dbReference>
<proteinExistence type="predicted"/>
<dbReference type="AlphaFoldDB" id="A0AAV1J694"/>
<evidence type="ECO:0000313" key="2">
    <source>
        <dbReference type="Proteomes" id="UP001497472"/>
    </source>
</evidence>
<dbReference type="InterPro" id="IPR036116">
    <property type="entry name" value="FN3_sf"/>
</dbReference>
<accession>A0AAV1J694</accession>
<organism evidence="1 2">
    <name type="scientific">Leptosia nina</name>
    <dbReference type="NCBI Taxonomy" id="320188"/>
    <lineage>
        <taxon>Eukaryota</taxon>
        <taxon>Metazoa</taxon>
        <taxon>Ecdysozoa</taxon>
        <taxon>Arthropoda</taxon>
        <taxon>Hexapoda</taxon>
        <taxon>Insecta</taxon>
        <taxon>Pterygota</taxon>
        <taxon>Neoptera</taxon>
        <taxon>Endopterygota</taxon>
        <taxon>Lepidoptera</taxon>
        <taxon>Glossata</taxon>
        <taxon>Ditrysia</taxon>
        <taxon>Papilionoidea</taxon>
        <taxon>Pieridae</taxon>
        <taxon>Pierinae</taxon>
        <taxon>Leptosia</taxon>
    </lineage>
</organism>
<name>A0AAV1J694_9NEOP</name>
<evidence type="ECO:0000313" key="1">
    <source>
        <dbReference type="EMBL" id="CAK1544892.1"/>
    </source>
</evidence>
<reference evidence="1 2" key="1">
    <citation type="submission" date="2023-11" db="EMBL/GenBank/DDBJ databases">
        <authorList>
            <person name="Okamura Y."/>
        </authorList>
    </citation>
    <scope>NUCLEOTIDE SEQUENCE [LARGE SCALE GENOMIC DNA]</scope>
</reference>
<gene>
    <name evidence="1" type="ORF">LNINA_LOCUS4600</name>
</gene>
<comment type="caution">
    <text evidence="1">The sequence shown here is derived from an EMBL/GenBank/DDBJ whole genome shotgun (WGS) entry which is preliminary data.</text>
</comment>
<keyword evidence="2" id="KW-1185">Reference proteome</keyword>
<dbReference type="InterPro" id="IPR013783">
    <property type="entry name" value="Ig-like_fold"/>
</dbReference>
<sequence>MSFLEPIGFFVQWDVTRSSIPKIKGYKVKLWSIEENTTRNYKLLNGDQYPGLERNDIAQEAFNESYTAKNEVTEITSINAYHNEARLLSIAKDTLYEIRVFTYKDEDVGPMSDPIRVKIMKSKTDYTVSEDIVKPRPVYTVLAERQFDYCKVSIITNTTDGDPFIHKTFI</sequence>
<dbReference type="Proteomes" id="UP001497472">
    <property type="component" value="Unassembled WGS sequence"/>
</dbReference>
<protein>
    <submittedName>
        <fullName evidence="1">Uncharacterized protein</fullName>
    </submittedName>
</protein>